<dbReference type="PANTHER" id="PTHR43280:SF2">
    <property type="entry name" value="HTH-TYPE TRANSCRIPTIONAL REGULATOR EXSA"/>
    <property type="match status" value="1"/>
</dbReference>
<evidence type="ECO:0000313" key="5">
    <source>
        <dbReference type="EMBL" id="MBW7458221.1"/>
    </source>
</evidence>
<dbReference type="EMBL" id="JAHZIK010001117">
    <property type="protein sequence ID" value="MBW7458221.1"/>
    <property type="molecule type" value="Genomic_DNA"/>
</dbReference>
<dbReference type="InterPro" id="IPR003313">
    <property type="entry name" value="AraC-bd"/>
</dbReference>
<dbReference type="InterPro" id="IPR018060">
    <property type="entry name" value="HTH_AraC"/>
</dbReference>
<dbReference type="Gene3D" id="1.10.10.60">
    <property type="entry name" value="Homeodomain-like"/>
    <property type="match status" value="1"/>
</dbReference>
<evidence type="ECO:0000256" key="2">
    <source>
        <dbReference type="ARBA" id="ARBA00023125"/>
    </source>
</evidence>
<proteinExistence type="predicted"/>
<evidence type="ECO:0000313" key="6">
    <source>
        <dbReference type="Proteomes" id="UP001519887"/>
    </source>
</evidence>
<dbReference type="SUPFAM" id="SSF46689">
    <property type="entry name" value="Homeodomain-like"/>
    <property type="match status" value="2"/>
</dbReference>
<dbReference type="InterPro" id="IPR014710">
    <property type="entry name" value="RmlC-like_jellyroll"/>
</dbReference>
<dbReference type="Pfam" id="PF02311">
    <property type="entry name" value="AraC_binding"/>
    <property type="match status" value="1"/>
</dbReference>
<reference evidence="5 6" key="1">
    <citation type="submission" date="2021-07" db="EMBL/GenBank/DDBJ databases">
        <title>Paenibacillus radiodurans sp. nov., isolated from the southeastern edge of Tengger Desert.</title>
        <authorList>
            <person name="Zhang G."/>
        </authorList>
    </citation>
    <scope>NUCLEOTIDE SEQUENCE [LARGE SCALE GENOMIC DNA]</scope>
    <source>
        <strain evidence="5 6">CCM 7311</strain>
    </source>
</reference>
<dbReference type="Pfam" id="PF12833">
    <property type="entry name" value="HTH_18"/>
    <property type="match status" value="1"/>
</dbReference>
<dbReference type="SMART" id="SM00342">
    <property type="entry name" value="HTH_ARAC"/>
    <property type="match status" value="1"/>
</dbReference>
<dbReference type="PROSITE" id="PS01124">
    <property type="entry name" value="HTH_ARAC_FAMILY_2"/>
    <property type="match status" value="1"/>
</dbReference>
<feature type="domain" description="HTH araC/xylS-type" evidence="4">
    <location>
        <begin position="196"/>
        <end position="298"/>
    </location>
</feature>
<keyword evidence="1" id="KW-0805">Transcription regulation</keyword>
<organism evidence="5 6">
    <name type="scientific">Paenibacillus sepulcri</name>
    <dbReference type="NCBI Taxonomy" id="359917"/>
    <lineage>
        <taxon>Bacteria</taxon>
        <taxon>Bacillati</taxon>
        <taxon>Bacillota</taxon>
        <taxon>Bacilli</taxon>
        <taxon>Bacillales</taxon>
        <taxon>Paenibacillaceae</taxon>
        <taxon>Paenibacillus</taxon>
    </lineage>
</organism>
<dbReference type="PANTHER" id="PTHR43280">
    <property type="entry name" value="ARAC-FAMILY TRANSCRIPTIONAL REGULATOR"/>
    <property type="match status" value="1"/>
</dbReference>
<keyword evidence="2" id="KW-0238">DNA-binding</keyword>
<keyword evidence="3" id="KW-0804">Transcription</keyword>
<dbReference type="InterPro" id="IPR009057">
    <property type="entry name" value="Homeodomain-like_sf"/>
</dbReference>
<name>A0ABS7CC66_9BACL</name>
<dbReference type="Proteomes" id="UP001519887">
    <property type="component" value="Unassembled WGS sequence"/>
</dbReference>
<evidence type="ECO:0000259" key="4">
    <source>
        <dbReference type="PROSITE" id="PS01124"/>
    </source>
</evidence>
<dbReference type="Gene3D" id="2.60.120.10">
    <property type="entry name" value="Jelly Rolls"/>
    <property type="match status" value="1"/>
</dbReference>
<dbReference type="InterPro" id="IPR037923">
    <property type="entry name" value="HTH-like"/>
</dbReference>
<keyword evidence="6" id="KW-1185">Reference proteome</keyword>
<protein>
    <submittedName>
        <fullName evidence="5">AraC family transcriptional regulator</fullName>
    </submittedName>
</protein>
<dbReference type="SUPFAM" id="SSF51215">
    <property type="entry name" value="Regulatory protein AraC"/>
    <property type="match status" value="1"/>
</dbReference>
<evidence type="ECO:0000256" key="1">
    <source>
        <dbReference type="ARBA" id="ARBA00023015"/>
    </source>
</evidence>
<accession>A0ABS7CC66</accession>
<sequence>MGLKAACVQWNELTPVVSYANLYTGDPGGSFGPRYIADYQFILVVSGKGQAVIQSAAYEAKPGDLFYYGPHVVHTFTADPQDPFILYGIHFSWQAPLPARGGVKAISVIEVDSDESPVPIPNTMMIKSDKEEDSLMLGDKQSLHLDRIEPRFARIVELYRMDYDYIPLLLRSLFLELIISIKQGEQLPHLGRATGSPIVRLVAEKLHRHAEDKYDRGWLETWTSYHPDYISRVFRRETGLTPYDYFMKEKLALAKHALIHSDEPLARLADRLSAASIHAFTKWFKEHTGLPPGKYRQWSRMI</sequence>
<dbReference type="RefSeq" id="WP_210037346.1">
    <property type="nucleotide sequence ID" value="NZ_JBHLVU010000004.1"/>
</dbReference>
<comment type="caution">
    <text evidence="5">The sequence shown here is derived from an EMBL/GenBank/DDBJ whole genome shotgun (WGS) entry which is preliminary data.</text>
</comment>
<gene>
    <name evidence="5" type="ORF">K0U00_29705</name>
</gene>
<evidence type="ECO:0000256" key="3">
    <source>
        <dbReference type="ARBA" id="ARBA00023163"/>
    </source>
</evidence>